<evidence type="ECO:0000256" key="1">
    <source>
        <dbReference type="SAM" id="MobiDB-lite"/>
    </source>
</evidence>
<name>A0A132B967_MOLSC</name>
<dbReference type="SUPFAM" id="SSF81383">
    <property type="entry name" value="F-box domain"/>
    <property type="match status" value="1"/>
</dbReference>
<feature type="compositionally biased region" description="Basic and acidic residues" evidence="1">
    <location>
        <begin position="9"/>
        <end position="18"/>
    </location>
</feature>
<feature type="non-terminal residue" evidence="3">
    <location>
        <position position="386"/>
    </location>
</feature>
<dbReference type="GeneID" id="28818152"/>
<evidence type="ECO:0000313" key="3">
    <source>
        <dbReference type="EMBL" id="KUJ08946.1"/>
    </source>
</evidence>
<dbReference type="KEGG" id="psco:LY89DRAFT_558811"/>
<keyword evidence="4" id="KW-1185">Reference proteome</keyword>
<dbReference type="RefSeq" id="XP_018063301.1">
    <property type="nucleotide sequence ID" value="XM_018208426.1"/>
</dbReference>
<dbReference type="EMBL" id="KQ947433">
    <property type="protein sequence ID" value="KUJ08946.1"/>
    <property type="molecule type" value="Genomic_DNA"/>
</dbReference>
<dbReference type="AlphaFoldDB" id="A0A132B967"/>
<organism evidence="3 4">
    <name type="scientific">Mollisia scopiformis</name>
    <name type="common">Conifer needle endophyte fungus</name>
    <name type="synonym">Phialocephala scopiformis</name>
    <dbReference type="NCBI Taxonomy" id="149040"/>
    <lineage>
        <taxon>Eukaryota</taxon>
        <taxon>Fungi</taxon>
        <taxon>Dikarya</taxon>
        <taxon>Ascomycota</taxon>
        <taxon>Pezizomycotina</taxon>
        <taxon>Leotiomycetes</taxon>
        <taxon>Helotiales</taxon>
        <taxon>Mollisiaceae</taxon>
        <taxon>Mollisia</taxon>
    </lineage>
</organism>
<feature type="non-terminal residue" evidence="3">
    <location>
        <position position="1"/>
    </location>
</feature>
<dbReference type="InterPro" id="IPR036047">
    <property type="entry name" value="F-box-like_dom_sf"/>
</dbReference>
<reference evidence="3 4" key="1">
    <citation type="submission" date="2015-10" db="EMBL/GenBank/DDBJ databases">
        <title>Full genome of DAOMC 229536 Phialocephala scopiformis, a fungal endophyte of spruce producing the potent anti-insectan compound rugulosin.</title>
        <authorList>
            <consortium name="DOE Joint Genome Institute"/>
            <person name="Walker A.K."/>
            <person name="Frasz S.L."/>
            <person name="Seifert K.A."/>
            <person name="Miller J.D."/>
            <person name="Mondo S.J."/>
            <person name="Labutti K."/>
            <person name="Lipzen A."/>
            <person name="Dockter R."/>
            <person name="Kennedy M."/>
            <person name="Grigoriev I.V."/>
            <person name="Spatafora J.W."/>
        </authorList>
    </citation>
    <scope>NUCLEOTIDE SEQUENCE [LARGE SCALE GENOMIC DNA]</scope>
    <source>
        <strain evidence="3 4">CBS 120377</strain>
    </source>
</reference>
<dbReference type="PROSITE" id="PS50181">
    <property type="entry name" value="FBOX"/>
    <property type="match status" value="1"/>
</dbReference>
<protein>
    <recommendedName>
        <fullName evidence="2">F-box domain-containing protein</fullName>
    </recommendedName>
</protein>
<feature type="region of interest" description="Disordered" evidence="1">
    <location>
        <begin position="1"/>
        <end position="49"/>
    </location>
</feature>
<proteinExistence type="predicted"/>
<dbReference type="InParanoid" id="A0A132B967"/>
<dbReference type="OrthoDB" id="3766406at2759"/>
<evidence type="ECO:0000259" key="2">
    <source>
        <dbReference type="PROSITE" id="PS50181"/>
    </source>
</evidence>
<gene>
    <name evidence="3" type="ORF">LY89DRAFT_558811</name>
</gene>
<dbReference type="Proteomes" id="UP000070700">
    <property type="component" value="Unassembled WGS sequence"/>
</dbReference>
<evidence type="ECO:0000313" key="4">
    <source>
        <dbReference type="Proteomes" id="UP000070700"/>
    </source>
</evidence>
<feature type="domain" description="F-box" evidence="2">
    <location>
        <begin position="47"/>
        <end position="92"/>
    </location>
</feature>
<sequence length="386" mass="44346">STRQSKRKATQEAAEKTKTAAKVQARKRAKKASLSFLPSSDEAENAPNRLGNLPREIFDEITSLLEPDALTCLSLTCKPILNVVGRKPWTECHTKRQVYYDRTSNFRRRLIPLLHRDAPHMIFCAWCNTLHPPLKPPREHRKTKLTKHCFGQWSTIDYLKGYSLLWEHIEEARENLVLESTDEIGFPMELLSGNYTVQHERLNYTLTSSGRQIGENLILKHQHIFRGIKAQSPLQMKNIMALPVRLCPHQTTSTDKPEPNRYTNGRLPSGLLTHSISREIPSSLRAGLPSPHLFRDATSSEKRQMDSAVPGTKALWTCRGCPTKWHVQYTGAGGRELKITAWHSFGDTEYHARQYWKMLVRREVANLGDEKRNSEFFSTTKQYLDF</sequence>
<accession>A0A132B967</accession>
<dbReference type="InterPro" id="IPR001810">
    <property type="entry name" value="F-box_dom"/>
</dbReference>